<dbReference type="InParanoid" id="D6TW53"/>
<dbReference type="EMBL" id="ADVG01000003">
    <property type="protein sequence ID" value="EFH84436.1"/>
    <property type="molecule type" value="Genomic_DNA"/>
</dbReference>
<evidence type="ECO:0008006" key="3">
    <source>
        <dbReference type="Google" id="ProtNLM"/>
    </source>
</evidence>
<evidence type="ECO:0000313" key="1">
    <source>
        <dbReference type="EMBL" id="EFH84436.1"/>
    </source>
</evidence>
<dbReference type="AlphaFoldDB" id="D6TW53"/>
<sequence length="61" mass="7132">MTSKRKQYTSEFTFKVVMESFQRDTTIEAVSSSFSHPLEQDQSRQLELSGLRLLYSILRSL</sequence>
<organism evidence="1 2">
    <name type="scientific">Ktedonobacter racemifer DSM 44963</name>
    <dbReference type="NCBI Taxonomy" id="485913"/>
    <lineage>
        <taxon>Bacteria</taxon>
        <taxon>Bacillati</taxon>
        <taxon>Chloroflexota</taxon>
        <taxon>Ktedonobacteria</taxon>
        <taxon>Ktedonobacterales</taxon>
        <taxon>Ktedonobacteraceae</taxon>
        <taxon>Ktedonobacter</taxon>
    </lineage>
</organism>
<gene>
    <name evidence="1" type="ORF">Krac_5478</name>
</gene>
<name>D6TW53_KTERA</name>
<accession>D6TW53</accession>
<reference evidence="1 2" key="1">
    <citation type="journal article" date="2011" name="Stand. Genomic Sci.">
        <title>Non-contiguous finished genome sequence and contextual data of the filamentous soil bacterium Ktedonobacter racemifer type strain (SOSP1-21).</title>
        <authorList>
            <person name="Chang Y.J."/>
            <person name="Land M."/>
            <person name="Hauser L."/>
            <person name="Chertkov O."/>
            <person name="Del Rio T.G."/>
            <person name="Nolan M."/>
            <person name="Copeland A."/>
            <person name="Tice H."/>
            <person name="Cheng J.F."/>
            <person name="Lucas S."/>
            <person name="Han C."/>
            <person name="Goodwin L."/>
            <person name="Pitluck S."/>
            <person name="Ivanova N."/>
            <person name="Ovchinikova G."/>
            <person name="Pati A."/>
            <person name="Chen A."/>
            <person name="Palaniappan K."/>
            <person name="Mavromatis K."/>
            <person name="Liolios K."/>
            <person name="Brettin T."/>
            <person name="Fiebig A."/>
            <person name="Rohde M."/>
            <person name="Abt B."/>
            <person name="Goker M."/>
            <person name="Detter J.C."/>
            <person name="Woyke T."/>
            <person name="Bristow J."/>
            <person name="Eisen J.A."/>
            <person name="Markowitz V."/>
            <person name="Hugenholtz P."/>
            <person name="Kyrpides N.C."/>
            <person name="Klenk H.P."/>
            <person name="Lapidus A."/>
        </authorList>
    </citation>
    <scope>NUCLEOTIDE SEQUENCE [LARGE SCALE GENOMIC DNA]</scope>
    <source>
        <strain evidence="2">DSM 44963</strain>
    </source>
</reference>
<proteinExistence type="predicted"/>
<dbReference type="Proteomes" id="UP000004508">
    <property type="component" value="Unassembled WGS sequence"/>
</dbReference>
<evidence type="ECO:0000313" key="2">
    <source>
        <dbReference type="Proteomes" id="UP000004508"/>
    </source>
</evidence>
<keyword evidence="2" id="KW-1185">Reference proteome</keyword>
<comment type="caution">
    <text evidence="1">The sequence shown here is derived from an EMBL/GenBank/DDBJ whole genome shotgun (WGS) entry which is preliminary data.</text>
</comment>
<protein>
    <recommendedName>
        <fullName evidence="3">Transposase</fullName>
    </recommendedName>
</protein>